<accession>A0A414NGJ9</accession>
<sequence>MKIQLLVSNKPSCPIEAVDDLIVNEFKNAAAFDAFELTIISLQDKELWKNRDNNRSWLNDRANIISLRQMMDLSAQSKCLILLPCNYSFLYDYGYDPGFHTQRYRTLIPLKDFITDFAKSPIGDLFSSSLPVCFGASKTKLPDRELPSAFSFIKTSLNSLKQLLRSDASTTTAVMISETLAATTLQISCIDDLLALVEAIFPPLNHAKSLPAWLDEIDFYDEEEQRSKKESIDGELIRLSGEKARIEEVLSDYQNIKAILCYKDFELEDRVRHIIAKISEVDDTFIDTKEEDFRFCFGDTTFLIEVKGSVGGLKRQHVSRAYDHVQIEMDAKDSIGDASAVKGILIFASQIEMKPEERDSFPESQLTIASRNDIAVLSTEVLLRCYEAYLEGRLTSDGFKETLRTSSGFVGLEEFGLNR</sequence>
<dbReference type="RefSeq" id="WP_118103346.1">
    <property type="nucleotide sequence ID" value="NZ_CABJEU010000001.1"/>
</dbReference>
<dbReference type="InParanoid" id="A0A414NGJ9"/>
<proteinExistence type="predicted"/>
<dbReference type="AlphaFoldDB" id="A0A414NGJ9"/>
<comment type="caution">
    <text evidence="1">The sequence shown here is derived from an EMBL/GenBank/DDBJ whole genome shotgun (WGS) entry which is preliminary data.</text>
</comment>
<organism evidence="1 2">
    <name type="scientific">Collinsella intestinalis</name>
    <dbReference type="NCBI Taxonomy" id="147207"/>
    <lineage>
        <taxon>Bacteria</taxon>
        <taxon>Bacillati</taxon>
        <taxon>Actinomycetota</taxon>
        <taxon>Coriobacteriia</taxon>
        <taxon>Coriobacteriales</taxon>
        <taxon>Coriobacteriaceae</taxon>
        <taxon>Collinsella</taxon>
    </lineage>
</organism>
<reference evidence="1 2" key="1">
    <citation type="submission" date="2018-08" db="EMBL/GenBank/DDBJ databases">
        <title>A genome reference for cultivated species of the human gut microbiota.</title>
        <authorList>
            <person name="Zou Y."/>
            <person name="Xue W."/>
            <person name="Luo G."/>
        </authorList>
    </citation>
    <scope>NUCLEOTIDE SEQUENCE [LARGE SCALE GENOMIC DNA]</scope>
    <source>
        <strain evidence="1 2">AM25-33</strain>
    </source>
</reference>
<evidence type="ECO:0000313" key="2">
    <source>
        <dbReference type="Proteomes" id="UP000283983"/>
    </source>
</evidence>
<keyword evidence="2" id="KW-1185">Reference proteome</keyword>
<dbReference type="Proteomes" id="UP000283983">
    <property type="component" value="Unassembled WGS sequence"/>
</dbReference>
<protein>
    <submittedName>
        <fullName evidence="1">Uncharacterized protein</fullName>
    </submittedName>
</protein>
<gene>
    <name evidence="1" type="ORF">DW682_04105</name>
</gene>
<evidence type="ECO:0000313" key="1">
    <source>
        <dbReference type="EMBL" id="RHF38869.1"/>
    </source>
</evidence>
<dbReference type="EMBL" id="QSLJ01000001">
    <property type="protein sequence ID" value="RHF38869.1"/>
    <property type="molecule type" value="Genomic_DNA"/>
</dbReference>
<name>A0A414NGJ9_9ACTN</name>